<reference evidence="2 3" key="1">
    <citation type="submission" date="2016-07" db="EMBL/GenBank/DDBJ databases">
        <title>Complete genome sequence of Bradyrhizobium icense LMTR 13T, a potential inoculant strain isolated from lima bean (Phaseolus lunatus) in Peru.</title>
        <authorList>
            <person name="Ormeno-Orrillo E."/>
            <person name="Duran D."/>
            <person name="Rogel M.A."/>
            <person name="Rey L."/>
            <person name="Imperial J."/>
            <person name="Ruiz-Argueso T."/>
            <person name="Martinez-Romero E."/>
        </authorList>
    </citation>
    <scope>NUCLEOTIDE SEQUENCE [LARGE SCALE GENOMIC DNA]</scope>
    <source>
        <strain evidence="2 3">LMTR 13</strain>
    </source>
</reference>
<proteinExistence type="predicted"/>
<dbReference type="InterPro" id="IPR014731">
    <property type="entry name" value="ETF_asu_C"/>
</dbReference>
<gene>
    <name evidence="2" type="ORF">LMTR13_24995</name>
</gene>
<evidence type="ECO:0000313" key="3">
    <source>
        <dbReference type="Proteomes" id="UP000092839"/>
    </source>
</evidence>
<dbReference type="PANTHER" id="PTHR43153:SF1">
    <property type="entry name" value="ELECTRON TRANSFER FLAVOPROTEIN SUBUNIT ALPHA, MITOCHONDRIAL"/>
    <property type="match status" value="1"/>
</dbReference>
<dbReference type="GO" id="GO:0009055">
    <property type="term" value="F:electron transfer activity"/>
    <property type="evidence" value="ECO:0007669"/>
    <property type="project" value="InterPro"/>
</dbReference>
<sequence>MPGCDSANVNLASADVVGAEGLGLRWAEKYQMAPQIAAVLRAEYGCSGPLAQKGWVTYARQSGHTGKIIWPKLSIAAGISGAILHRVGVKSADLIVAISIEKNAPIFELAHIASDANRLLAARMAAFVRVCGRTHRELEEAVTIEVRFDAIVVDAGIAAMPPRYLWPNST</sequence>
<dbReference type="PANTHER" id="PTHR43153">
    <property type="entry name" value="ELECTRON TRANSFER FLAVOPROTEIN ALPHA"/>
    <property type="match status" value="1"/>
</dbReference>
<dbReference type="STRING" id="1274631.LMTR13_24995"/>
<dbReference type="Gene3D" id="3.40.50.1220">
    <property type="entry name" value="TPP-binding domain"/>
    <property type="match status" value="1"/>
</dbReference>
<dbReference type="Proteomes" id="UP000092839">
    <property type="component" value="Chromosome"/>
</dbReference>
<dbReference type="EMBL" id="CP016428">
    <property type="protein sequence ID" value="ANW02931.1"/>
    <property type="molecule type" value="Genomic_DNA"/>
</dbReference>
<dbReference type="SUPFAM" id="SSF52467">
    <property type="entry name" value="DHS-like NAD/FAD-binding domain"/>
    <property type="match status" value="1"/>
</dbReference>
<dbReference type="AlphaFoldDB" id="A0A1B1UJH9"/>
<dbReference type="GO" id="GO:0033539">
    <property type="term" value="P:fatty acid beta-oxidation using acyl-CoA dehydrogenase"/>
    <property type="evidence" value="ECO:0007669"/>
    <property type="project" value="TreeGrafter"/>
</dbReference>
<feature type="domain" description="Electron transfer flavoprotein alpha subunit C-terminal" evidence="1">
    <location>
        <begin position="10"/>
        <end position="90"/>
    </location>
</feature>
<dbReference type="GO" id="GO:0050660">
    <property type="term" value="F:flavin adenine dinucleotide binding"/>
    <property type="evidence" value="ECO:0007669"/>
    <property type="project" value="InterPro"/>
</dbReference>
<dbReference type="KEGG" id="bic:LMTR13_24995"/>
<keyword evidence="3" id="KW-1185">Reference proteome</keyword>
<protein>
    <recommendedName>
        <fullName evidence="1">Electron transfer flavoprotein alpha subunit C-terminal domain-containing protein</fullName>
    </recommendedName>
</protein>
<name>A0A1B1UJH9_9BRAD</name>
<organism evidence="2 3">
    <name type="scientific">Bradyrhizobium icense</name>
    <dbReference type="NCBI Taxonomy" id="1274631"/>
    <lineage>
        <taxon>Bacteria</taxon>
        <taxon>Pseudomonadati</taxon>
        <taxon>Pseudomonadota</taxon>
        <taxon>Alphaproteobacteria</taxon>
        <taxon>Hyphomicrobiales</taxon>
        <taxon>Nitrobacteraceae</taxon>
        <taxon>Bradyrhizobium</taxon>
    </lineage>
</organism>
<accession>A0A1B1UJH9</accession>
<dbReference type="Pfam" id="PF00766">
    <property type="entry name" value="ETF_alpha"/>
    <property type="match status" value="1"/>
</dbReference>
<evidence type="ECO:0000313" key="2">
    <source>
        <dbReference type="EMBL" id="ANW02931.1"/>
    </source>
</evidence>
<dbReference type="InterPro" id="IPR001308">
    <property type="entry name" value="ETF_a/FixB"/>
</dbReference>
<evidence type="ECO:0000259" key="1">
    <source>
        <dbReference type="Pfam" id="PF00766"/>
    </source>
</evidence>
<dbReference type="InterPro" id="IPR029035">
    <property type="entry name" value="DHS-like_NAD/FAD-binding_dom"/>
</dbReference>